<dbReference type="OrthoDB" id="2849215at2759"/>
<keyword evidence="7" id="KW-0325">Glycoprotein</keyword>
<dbReference type="EMBL" id="NAJP01000001">
    <property type="protein sequence ID" value="TKA49407.1"/>
    <property type="molecule type" value="Genomic_DNA"/>
</dbReference>
<reference evidence="9 10" key="1">
    <citation type="submission" date="2017-03" db="EMBL/GenBank/DDBJ databases">
        <title>Genomes of endolithic fungi from Antarctica.</title>
        <authorList>
            <person name="Coleine C."/>
            <person name="Masonjones S."/>
            <person name="Stajich J.E."/>
        </authorList>
    </citation>
    <scope>NUCLEOTIDE SEQUENCE [LARGE SCALE GENOMIC DNA]</scope>
    <source>
        <strain evidence="9 10">CCFEE 5311</strain>
    </source>
</reference>
<evidence type="ECO:0000256" key="4">
    <source>
        <dbReference type="ARBA" id="ARBA00022692"/>
    </source>
</evidence>
<evidence type="ECO:0000256" key="6">
    <source>
        <dbReference type="ARBA" id="ARBA00023136"/>
    </source>
</evidence>
<dbReference type="PANTHER" id="PTHR47844:SF1">
    <property type="entry name" value="EXOSTOSIN-LIKE 2"/>
    <property type="match status" value="1"/>
</dbReference>
<evidence type="ECO:0000256" key="3">
    <source>
        <dbReference type="ARBA" id="ARBA00022679"/>
    </source>
</evidence>
<evidence type="ECO:0000313" key="10">
    <source>
        <dbReference type="Proteomes" id="UP000310066"/>
    </source>
</evidence>
<evidence type="ECO:0000256" key="1">
    <source>
        <dbReference type="ARBA" id="ARBA00004370"/>
    </source>
</evidence>
<dbReference type="Proteomes" id="UP000310066">
    <property type="component" value="Unassembled WGS sequence"/>
</dbReference>
<dbReference type="AlphaFoldDB" id="A0A4U0VJH5"/>
<dbReference type="GO" id="GO:0016020">
    <property type="term" value="C:membrane"/>
    <property type="evidence" value="ECO:0007669"/>
    <property type="project" value="UniProtKB-SubCell"/>
</dbReference>
<keyword evidence="2" id="KW-0328">Glycosyltransferase</keyword>
<accession>A0A4U0VJH5</accession>
<gene>
    <name evidence="9" type="ORF">B0A54_00073</name>
</gene>
<feature type="transmembrane region" description="Helical" evidence="8">
    <location>
        <begin position="423"/>
        <end position="441"/>
    </location>
</feature>
<dbReference type="InterPro" id="IPR052427">
    <property type="entry name" value="Glycosyltrans_GT2/GT47"/>
</dbReference>
<organism evidence="9 10">
    <name type="scientific">Friedmanniomyces endolithicus</name>
    <dbReference type="NCBI Taxonomy" id="329885"/>
    <lineage>
        <taxon>Eukaryota</taxon>
        <taxon>Fungi</taxon>
        <taxon>Dikarya</taxon>
        <taxon>Ascomycota</taxon>
        <taxon>Pezizomycotina</taxon>
        <taxon>Dothideomycetes</taxon>
        <taxon>Dothideomycetidae</taxon>
        <taxon>Mycosphaerellales</taxon>
        <taxon>Teratosphaeriaceae</taxon>
        <taxon>Friedmanniomyces</taxon>
    </lineage>
</organism>
<feature type="transmembrane region" description="Helical" evidence="8">
    <location>
        <begin position="29"/>
        <end position="49"/>
    </location>
</feature>
<keyword evidence="5 8" id="KW-1133">Transmembrane helix</keyword>
<evidence type="ECO:0000256" key="5">
    <source>
        <dbReference type="ARBA" id="ARBA00022989"/>
    </source>
</evidence>
<dbReference type="GO" id="GO:0016757">
    <property type="term" value="F:glycosyltransferase activity"/>
    <property type="evidence" value="ECO:0007669"/>
    <property type="project" value="UniProtKB-KW"/>
</dbReference>
<dbReference type="InterPro" id="IPR029044">
    <property type="entry name" value="Nucleotide-diphossugar_trans"/>
</dbReference>
<evidence type="ECO:0000313" key="9">
    <source>
        <dbReference type="EMBL" id="TKA49407.1"/>
    </source>
</evidence>
<feature type="transmembrane region" description="Helical" evidence="8">
    <location>
        <begin position="453"/>
        <end position="473"/>
    </location>
</feature>
<dbReference type="SUPFAM" id="SSF53448">
    <property type="entry name" value="Nucleotide-diphospho-sugar transferases"/>
    <property type="match status" value="1"/>
</dbReference>
<keyword evidence="3" id="KW-0808">Transferase</keyword>
<evidence type="ECO:0008006" key="11">
    <source>
        <dbReference type="Google" id="ProtNLM"/>
    </source>
</evidence>
<comment type="caution">
    <text evidence="9">The sequence shown here is derived from an EMBL/GenBank/DDBJ whole genome shotgun (WGS) entry which is preliminary data.</text>
</comment>
<dbReference type="PANTHER" id="PTHR47844">
    <property type="entry name" value="SYNTHASE CPS1, PUTATIVE (AFU_ORTHOLOGUE AFUA_7G02500)-RELATED"/>
    <property type="match status" value="1"/>
</dbReference>
<keyword evidence="4 8" id="KW-0812">Transmembrane</keyword>
<proteinExistence type="predicted"/>
<feature type="transmembrane region" description="Helical" evidence="8">
    <location>
        <begin position="96"/>
        <end position="122"/>
    </location>
</feature>
<protein>
    <recommendedName>
        <fullName evidence="11">Glycosyltransferase 2-like domain-containing protein</fullName>
    </recommendedName>
</protein>
<dbReference type="STRING" id="329885.A0A4U0VJH5"/>
<sequence length="540" mass="62110">MTISPRTLKLQYIIAYRTEGGPKRYDDTVWLYTTIGSLAAMPFVVYYYYESRKKHMNELRYKKLGEAQERYRARGGDPKAVHTTLPTFTMPAEAKVWLAAFIALFVFRYLRTVVSIFTFNLYRPKRIRDKTRYTSSDVTVVVPTTFKAETELTHCLRCIFACSPAEVLIVCSIANVPLIKQICSLKGFKQVDVLGVKKLNKRTQMIKALKEVETEIVVFADDDVFWPGPQYIDYLLAVFEDEKTGAGGTRQRARRNPGFFTNVYNFLGISYLERRVWNNISTNAIDGSLSTLSGRTAAYLTAILQNEELYEWLERQNDDDKCLTRYVYSHGWNITIQSDPNAVLETTLEDNPKYISQCMRWARGHWRGNFTVMSQESYWCSSRYWWGLYVIYVGQFQSPALLIDGLLFGLLAGAIKGSDYTRFAFFCLAAWIFFTKIVKLIPHFLRYPQDMMYIPVSIAFSYLHGFINIYALATQSNTHWGSQKIESLQPARVQNEEVVPLLRNAISEGEVTGAETPGRMMVGRDYFSVSELAQLIEVYA</sequence>
<dbReference type="Pfam" id="PF13641">
    <property type="entry name" value="Glyco_tranf_2_3"/>
    <property type="match status" value="1"/>
</dbReference>
<dbReference type="Gene3D" id="3.90.550.10">
    <property type="entry name" value="Spore Coat Polysaccharide Biosynthesis Protein SpsA, Chain A"/>
    <property type="match status" value="1"/>
</dbReference>
<name>A0A4U0VJH5_9PEZI</name>
<evidence type="ECO:0000256" key="7">
    <source>
        <dbReference type="ARBA" id="ARBA00023180"/>
    </source>
</evidence>
<keyword evidence="6 8" id="KW-0472">Membrane</keyword>
<evidence type="ECO:0000256" key="2">
    <source>
        <dbReference type="ARBA" id="ARBA00022676"/>
    </source>
</evidence>
<evidence type="ECO:0000256" key="8">
    <source>
        <dbReference type="SAM" id="Phobius"/>
    </source>
</evidence>
<comment type="subcellular location">
    <subcellularLocation>
        <location evidence="1">Membrane</location>
    </subcellularLocation>
</comment>